<dbReference type="PROSITE" id="PS50164">
    <property type="entry name" value="GIY_YIG"/>
    <property type="match status" value="1"/>
</dbReference>
<accession>A0ABU3LDC5</accession>
<keyword evidence="4" id="KW-1185">Reference proteome</keyword>
<reference evidence="3 4" key="1">
    <citation type="submission" date="2023-09" db="EMBL/GenBank/DDBJ databases">
        <title>Novel taxa isolated from Blanes Bay.</title>
        <authorList>
            <person name="Rey-Velasco X."/>
            <person name="Lucena T."/>
        </authorList>
    </citation>
    <scope>NUCLEOTIDE SEQUENCE [LARGE SCALE GENOMIC DNA]</scope>
    <source>
        <strain evidence="3 4">S356</strain>
    </source>
</reference>
<dbReference type="PANTHER" id="PTHR34477">
    <property type="entry name" value="UPF0213 PROTEIN YHBQ"/>
    <property type="match status" value="1"/>
</dbReference>
<organism evidence="3 4">
    <name type="scientific">Asprobacillus argus</name>
    <dbReference type="NCBI Taxonomy" id="3076534"/>
    <lineage>
        <taxon>Bacteria</taxon>
        <taxon>Pseudomonadati</taxon>
        <taxon>Bacteroidota</taxon>
        <taxon>Flavobacteriia</taxon>
        <taxon>Flavobacteriales</taxon>
        <taxon>Flavobacteriaceae</taxon>
        <taxon>Asprobacillus</taxon>
    </lineage>
</organism>
<comment type="similarity">
    <text evidence="1">Belongs to the UPF0213 family.</text>
</comment>
<dbReference type="RefSeq" id="WP_349240975.1">
    <property type="nucleotide sequence ID" value="NZ_JAVTTO010000002.1"/>
</dbReference>
<proteinExistence type="inferred from homology"/>
<sequence>MNKTLGTHNYFVYILTNKRKTVLYIGVTNDLKTRLYYHRNPEANSKHFTHKYKCNNLIYFEHFQNINVAILREKQLKKWKRVKKEYLINQMNPEWKDLCNMI</sequence>
<dbReference type="SUPFAM" id="SSF82771">
    <property type="entry name" value="GIY-YIG endonuclease"/>
    <property type="match status" value="1"/>
</dbReference>
<evidence type="ECO:0000259" key="2">
    <source>
        <dbReference type="PROSITE" id="PS50164"/>
    </source>
</evidence>
<dbReference type="EMBL" id="JAVTTO010000002">
    <property type="protein sequence ID" value="MDT7831719.1"/>
    <property type="molecule type" value="Genomic_DNA"/>
</dbReference>
<dbReference type="Pfam" id="PF01541">
    <property type="entry name" value="GIY-YIG"/>
    <property type="match status" value="1"/>
</dbReference>
<feature type="domain" description="GIY-YIG" evidence="2">
    <location>
        <begin position="8"/>
        <end position="86"/>
    </location>
</feature>
<gene>
    <name evidence="3" type="ORF">RQM59_04970</name>
</gene>
<dbReference type="PANTHER" id="PTHR34477:SF5">
    <property type="entry name" value="BSL5627 PROTEIN"/>
    <property type="match status" value="1"/>
</dbReference>
<protein>
    <submittedName>
        <fullName evidence="3">GIY-YIG nuclease family protein</fullName>
    </submittedName>
</protein>
<dbReference type="InterPro" id="IPR000305">
    <property type="entry name" value="GIY-YIG_endonuc"/>
</dbReference>
<evidence type="ECO:0000256" key="1">
    <source>
        <dbReference type="ARBA" id="ARBA00007435"/>
    </source>
</evidence>
<comment type="caution">
    <text evidence="3">The sequence shown here is derived from an EMBL/GenBank/DDBJ whole genome shotgun (WGS) entry which is preliminary data.</text>
</comment>
<evidence type="ECO:0000313" key="4">
    <source>
        <dbReference type="Proteomes" id="UP001257277"/>
    </source>
</evidence>
<dbReference type="SMART" id="SM00465">
    <property type="entry name" value="GIYc"/>
    <property type="match status" value="1"/>
</dbReference>
<dbReference type="CDD" id="cd10448">
    <property type="entry name" value="GIY-YIG_unchar_3"/>
    <property type="match status" value="1"/>
</dbReference>
<dbReference type="Proteomes" id="UP001257277">
    <property type="component" value="Unassembled WGS sequence"/>
</dbReference>
<evidence type="ECO:0000313" key="3">
    <source>
        <dbReference type="EMBL" id="MDT7831719.1"/>
    </source>
</evidence>
<dbReference type="InterPro" id="IPR035901">
    <property type="entry name" value="GIY-YIG_endonuc_sf"/>
</dbReference>
<name>A0ABU3LDC5_9FLAO</name>
<dbReference type="Gene3D" id="3.40.1440.10">
    <property type="entry name" value="GIY-YIG endonuclease"/>
    <property type="match status" value="1"/>
</dbReference>
<dbReference type="InterPro" id="IPR050190">
    <property type="entry name" value="UPF0213_domain"/>
</dbReference>